<dbReference type="InterPro" id="IPR007219">
    <property type="entry name" value="XnlR_reg_dom"/>
</dbReference>
<dbReference type="EMBL" id="NAJM01000008">
    <property type="protein sequence ID" value="RVX73471.1"/>
    <property type="molecule type" value="Genomic_DNA"/>
</dbReference>
<protein>
    <recommendedName>
        <fullName evidence="6">Xylanolytic transcriptional activator regulatory domain-containing protein</fullName>
    </recommendedName>
</protein>
<keyword evidence="2" id="KW-0238">DNA-binding</keyword>
<evidence type="ECO:0000256" key="4">
    <source>
        <dbReference type="ARBA" id="ARBA00023242"/>
    </source>
</evidence>
<dbReference type="VEuPathDB" id="FungiDB:PV10_02376"/>
<dbReference type="GO" id="GO:0000978">
    <property type="term" value="F:RNA polymerase II cis-regulatory region sequence-specific DNA binding"/>
    <property type="evidence" value="ECO:0007669"/>
    <property type="project" value="TreeGrafter"/>
</dbReference>
<evidence type="ECO:0000313" key="8">
    <source>
        <dbReference type="Proteomes" id="UP000288859"/>
    </source>
</evidence>
<gene>
    <name evidence="7" type="ORF">B0A52_03113</name>
</gene>
<dbReference type="OrthoDB" id="424974at2759"/>
<dbReference type="GO" id="GO:0005634">
    <property type="term" value="C:nucleus"/>
    <property type="evidence" value="ECO:0007669"/>
    <property type="project" value="TreeGrafter"/>
</dbReference>
<evidence type="ECO:0000256" key="5">
    <source>
        <dbReference type="SAM" id="MobiDB-lite"/>
    </source>
</evidence>
<name>A0A438NCU1_EXOME</name>
<dbReference type="GO" id="GO:0008270">
    <property type="term" value="F:zinc ion binding"/>
    <property type="evidence" value="ECO:0007669"/>
    <property type="project" value="InterPro"/>
</dbReference>
<dbReference type="GO" id="GO:0000981">
    <property type="term" value="F:DNA-binding transcription factor activity, RNA polymerase II-specific"/>
    <property type="evidence" value="ECO:0007669"/>
    <property type="project" value="TreeGrafter"/>
</dbReference>
<keyword evidence="3" id="KW-0804">Transcription</keyword>
<dbReference type="GO" id="GO:0000435">
    <property type="term" value="P:positive regulation of transcription from RNA polymerase II promoter by galactose"/>
    <property type="evidence" value="ECO:0007669"/>
    <property type="project" value="TreeGrafter"/>
</dbReference>
<comment type="caution">
    <text evidence="7">The sequence shown here is derived from an EMBL/GenBank/DDBJ whole genome shotgun (WGS) entry which is preliminary data.</text>
</comment>
<keyword evidence="1" id="KW-0805">Transcription regulation</keyword>
<dbReference type="Pfam" id="PF04082">
    <property type="entry name" value="Fungal_trans"/>
    <property type="match status" value="1"/>
</dbReference>
<accession>A0A438NCU1</accession>
<organism evidence="7 8">
    <name type="scientific">Exophiala mesophila</name>
    <name type="common">Black yeast-like fungus</name>
    <dbReference type="NCBI Taxonomy" id="212818"/>
    <lineage>
        <taxon>Eukaryota</taxon>
        <taxon>Fungi</taxon>
        <taxon>Dikarya</taxon>
        <taxon>Ascomycota</taxon>
        <taxon>Pezizomycotina</taxon>
        <taxon>Eurotiomycetes</taxon>
        <taxon>Chaetothyriomycetidae</taxon>
        <taxon>Chaetothyriales</taxon>
        <taxon>Herpotrichiellaceae</taxon>
        <taxon>Exophiala</taxon>
    </lineage>
</organism>
<dbReference type="SMART" id="SM00906">
    <property type="entry name" value="Fungal_trans"/>
    <property type="match status" value="1"/>
</dbReference>
<evidence type="ECO:0000259" key="6">
    <source>
        <dbReference type="SMART" id="SM00906"/>
    </source>
</evidence>
<dbReference type="PANTHER" id="PTHR47424:SF3">
    <property type="entry name" value="REGULATORY PROTEIN GAL4"/>
    <property type="match status" value="1"/>
</dbReference>
<evidence type="ECO:0000313" key="7">
    <source>
        <dbReference type="EMBL" id="RVX73471.1"/>
    </source>
</evidence>
<proteinExistence type="predicted"/>
<evidence type="ECO:0000256" key="3">
    <source>
        <dbReference type="ARBA" id="ARBA00023163"/>
    </source>
</evidence>
<evidence type="ECO:0000256" key="1">
    <source>
        <dbReference type="ARBA" id="ARBA00023015"/>
    </source>
</evidence>
<keyword evidence="4" id="KW-0539">Nucleus</keyword>
<dbReference type="PANTHER" id="PTHR47424">
    <property type="entry name" value="REGULATORY PROTEIN GAL4"/>
    <property type="match status" value="1"/>
</dbReference>
<reference evidence="7 8" key="1">
    <citation type="submission" date="2017-03" db="EMBL/GenBank/DDBJ databases">
        <title>Genomes of endolithic fungi from Antarctica.</title>
        <authorList>
            <person name="Coleine C."/>
            <person name="Masonjones S."/>
            <person name="Stajich J.E."/>
        </authorList>
    </citation>
    <scope>NUCLEOTIDE SEQUENCE [LARGE SCALE GENOMIC DNA]</scope>
    <source>
        <strain evidence="7 8">CCFEE 6314</strain>
    </source>
</reference>
<dbReference type="InterPro" id="IPR051127">
    <property type="entry name" value="Fungal_SecMet_Regulators"/>
</dbReference>
<evidence type="ECO:0000256" key="2">
    <source>
        <dbReference type="ARBA" id="ARBA00023125"/>
    </source>
</evidence>
<dbReference type="CDD" id="cd12148">
    <property type="entry name" value="fungal_TF_MHR"/>
    <property type="match status" value="1"/>
</dbReference>
<dbReference type="Proteomes" id="UP000288859">
    <property type="component" value="Unassembled WGS sequence"/>
</dbReference>
<dbReference type="AlphaFoldDB" id="A0A438NCU1"/>
<dbReference type="GO" id="GO:0006351">
    <property type="term" value="P:DNA-templated transcription"/>
    <property type="evidence" value="ECO:0007669"/>
    <property type="project" value="InterPro"/>
</dbReference>
<feature type="region of interest" description="Disordered" evidence="5">
    <location>
        <begin position="80"/>
        <end position="116"/>
    </location>
</feature>
<sequence length="643" mass="72456">MSQKVFTSSARRKTALACQSCRAGADADAEAIYNADEEVCCNCARRNDQCRYTASLLPWDRSRQEYVKALEERAGATVAGFDTKSNGPEDFPTSVIDQDWQGNTSPKPGEGEQPLSPNVTWALHLGQSSTAVFLREVQLLTHSKTSAPQCRRSVYSPNSGAAKSEAVVSDYLLPPRSIANHFFKLYWTDIFLIYPVLDWDRFKAHFADLYGTGQRTYKDHTTHCHANLIFALAEQRNFDKARATQGSEYFERARHLMNLDILGLDSFETVQSLVLCAQYMQSTENPRQCWTIVGLAIRAAQSIGLHLHETVEGLQPASDRQLARTVWNCVVGLDRSTSMTLGRRPTIFRRLSRPDEDDGANIIQNLSIQQQFFAQSTKLFDILCDILLSLYSEISDTTTTTWNMTDMFRLDKELLNWTSQLPEDLQIEMSGEAQHHACILRQRYLQIKMILLRPAILSSITSDPQQNQYTPFPTLEELSIRNCAIECVRAAKEMAELGWQQVVKDQVQDRDVPTTPWWYNIQFSYNAGTTLLAARLNKKITESIGVEYLENGLRECTQILTSYASNCNTALRCLAALSVVAQSCGVVLPYAEIQHPFGVDTDLPAFSHIGPFHDQDWLSLANLAEPGFDFDYSWALAENQSLS</sequence>
<feature type="domain" description="Xylanolytic transcriptional activator regulatory" evidence="6">
    <location>
        <begin position="289"/>
        <end position="358"/>
    </location>
</feature>